<dbReference type="EMBL" id="UGHZ01000002">
    <property type="protein sequence ID" value="STP13338.1"/>
    <property type="molecule type" value="Genomic_DNA"/>
</dbReference>
<dbReference type="RefSeq" id="WP_181810106.1">
    <property type="nucleotide sequence ID" value="NZ_UGHZ01000002.1"/>
</dbReference>
<reference evidence="4 6" key="1">
    <citation type="submission" date="2018-06" db="EMBL/GenBank/DDBJ databases">
        <authorList>
            <consortium name="Pathogen Informatics"/>
            <person name="Doyle S."/>
        </authorList>
    </citation>
    <scope>NUCLEOTIDE SEQUENCE [LARGE SCALE GENOMIC DNA]</scope>
    <source>
        <strain evidence="4 6">NCTC12221</strain>
    </source>
</reference>
<evidence type="ECO:0000313" key="4">
    <source>
        <dbReference type="EMBL" id="STP13731.1"/>
    </source>
</evidence>
<keyword evidence="1" id="KW-0472">Membrane</keyword>
<evidence type="ECO:0000313" key="6">
    <source>
        <dbReference type="Proteomes" id="UP000255335"/>
    </source>
</evidence>
<evidence type="ECO:0000256" key="1">
    <source>
        <dbReference type="SAM" id="Phobius"/>
    </source>
</evidence>
<keyword evidence="1" id="KW-0812">Transmembrane</keyword>
<feature type="transmembrane region" description="Helical" evidence="1">
    <location>
        <begin position="6"/>
        <end position="24"/>
    </location>
</feature>
<sequence>MFGVNMFFLILSVLLIYAVFNKRVKRLVDKALKVCEIKLDKVLKEKERE</sequence>
<protein>
    <submittedName>
        <fullName evidence="4">Uncharacterized protein</fullName>
    </submittedName>
</protein>
<evidence type="ECO:0000313" key="5">
    <source>
        <dbReference type="EMBL" id="STP13740.1"/>
    </source>
</evidence>
<keyword evidence="1" id="KW-1133">Transmembrane helix</keyword>
<organism evidence="4 6">
    <name type="scientific">Helicobacter cinaedi</name>
    <dbReference type="NCBI Taxonomy" id="213"/>
    <lineage>
        <taxon>Bacteria</taxon>
        <taxon>Pseudomonadati</taxon>
        <taxon>Campylobacterota</taxon>
        <taxon>Epsilonproteobacteria</taxon>
        <taxon>Campylobacterales</taxon>
        <taxon>Helicobacteraceae</taxon>
        <taxon>Helicobacter</taxon>
    </lineage>
</organism>
<gene>
    <name evidence="2" type="ORF">NCTC12221_01411</name>
    <name evidence="3" type="ORF">NCTC12221_01449</name>
    <name evidence="4" type="ORF">NCTC12221_01809</name>
    <name evidence="5" type="ORF">NCTC12221_01818</name>
</gene>
<accession>A0A377JWR3</accession>
<dbReference type="EMBL" id="UGHZ01000003">
    <property type="protein sequence ID" value="STP13376.1"/>
    <property type="molecule type" value="Genomic_DNA"/>
</dbReference>
<dbReference type="EMBL" id="UGHZ01000003">
    <property type="protein sequence ID" value="STP13731.1"/>
    <property type="molecule type" value="Genomic_DNA"/>
</dbReference>
<evidence type="ECO:0000313" key="3">
    <source>
        <dbReference type="EMBL" id="STP13376.1"/>
    </source>
</evidence>
<dbReference type="AlphaFoldDB" id="A0A377JWR3"/>
<evidence type="ECO:0000313" key="2">
    <source>
        <dbReference type="EMBL" id="STP13338.1"/>
    </source>
</evidence>
<dbReference type="Proteomes" id="UP000255335">
    <property type="component" value="Unassembled WGS sequence"/>
</dbReference>
<name>A0A377JWR3_9HELI</name>
<dbReference type="EMBL" id="UGHZ01000004">
    <property type="protein sequence ID" value="STP13740.1"/>
    <property type="molecule type" value="Genomic_DNA"/>
</dbReference>
<proteinExistence type="predicted"/>